<keyword evidence="2" id="KW-0472">Membrane</keyword>
<reference evidence="3" key="1">
    <citation type="journal article" date="2014" name="Int. J. Syst. Evol. Microbiol.">
        <title>Complete genome sequence of Corynebacterium casei LMG S-19264T (=DSM 44701T), isolated from a smear-ripened cheese.</title>
        <authorList>
            <consortium name="US DOE Joint Genome Institute (JGI-PGF)"/>
            <person name="Walter F."/>
            <person name="Albersmeier A."/>
            <person name="Kalinowski J."/>
            <person name="Ruckert C."/>
        </authorList>
    </citation>
    <scope>NUCLEOTIDE SEQUENCE</scope>
    <source>
        <strain evidence="3">CGMCC 4.7430</strain>
    </source>
</reference>
<gene>
    <name evidence="3" type="ORF">GCM10012278_87610</name>
</gene>
<dbReference type="RefSeq" id="WP_189144701.1">
    <property type="nucleotide sequence ID" value="NZ_BMNK01000026.1"/>
</dbReference>
<feature type="transmembrane region" description="Helical" evidence="2">
    <location>
        <begin position="86"/>
        <end position="110"/>
    </location>
</feature>
<sequence>MKRGPDNRKSPHRLETSRKMLSYLIPSLLCLVPVIGIVVTAMARRTHGRAAIIGMLGCVALLLSALAQVGQAILLASMSPRDGYTVIAVMSLLMTVLSLTGITLLIWGVVARRPAAQPQPPAWQPYGQQPSSPQPYAQQPGSPQPYAQQPSSPQPYAQQPSGPQPYGQQPGGPQPHGQPLPGQQPYGRPPQPPYGGQG</sequence>
<keyword evidence="4" id="KW-1185">Reference proteome</keyword>
<feature type="region of interest" description="Disordered" evidence="1">
    <location>
        <begin position="118"/>
        <end position="198"/>
    </location>
</feature>
<evidence type="ECO:0000313" key="3">
    <source>
        <dbReference type="EMBL" id="GGP17797.1"/>
    </source>
</evidence>
<accession>A0A918EBP7</accession>
<feature type="transmembrane region" description="Helical" evidence="2">
    <location>
        <begin position="50"/>
        <end position="74"/>
    </location>
</feature>
<keyword evidence="2" id="KW-0812">Transmembrane</keyword>
<evidence type="ECO:0000313" key="4">
    <source>
        <dbReference type="Proteomes" id="UP000660745"/>
    </source>
</evidence>
<feature type="transmembrane region" description="Helical" evidence="2">
    <location>
        <begin position="20"/>
        <end position="43"/>
    </location>
</feature>
<proteinExistence type="predicted"/>
<keyword evidence="2" id="KW-1133">Transmembrane helix</keyword>
<name>A0A918EBP7_9ACTN</name>
<protein>
    <submittedName>
        <fullName evidence="3">Uncharacterized protein</fullName>
    </submittedName>
</protein>
<feature type="compositionally biased region" description="Pro residues" evidence="1">
    <location>
        <begin position="187"/>
        <end position="198"/>
    </location>
</feature>
<organism evidence="3 4">
    <name type="scientific">Nonomuraea glycinis</name>
    <dbReference type="NCBI Taxonomy" id="2047744"/>
    <lineage>
        <taxon>Bacteria</taxon>
        <taxon>Bacillati</taxon>
        <taxon>Actinomycetota</taxon>
        <taxon>Actinomycetes</taxon>
        <taxon>Streptosporangiales</taxon>
        <taxon>Streptosporangiaceae</taxon>
        <taxon>Nonomuraea</taxon>
    </lineage>
</organism>
<evidence type="ECO:0000256" key="1">
    <source>
        <dbReference type="SAM" id="MobiDB-lite"/>
    </source>
</evidence>
<feature type="compositionally biased region" description="Low complexity" evidence="1">
    <location>
        <begin position="124"/>
        <end position="168"/>
    </location>
</feature>
<reference evidence="3" key="2">
    <citation type="submission" date="2020-09" db="EMBL/GenBank/DDBJ databases">
        <authorList>
            <person name="Sun Q."/>
            <person name="Zhou Y."/>
        </authorList>
    </citation>
    <scope>NUCLEOTIDE SEQUENCE</scope>
    <source>
        <strain evidence="3">CGMCC 4.7430</strain>
    </source>
</reference>
<comment type="caution">
    <text evidence="3">The sequence shown here is derived from an EMBL/GenBank/DDBJ whole genome shotgun (WGS) entry which is preliminary data.</text>
</comment>
<dbReference type="EMBL" id="BMNK01000026">
    <property type="protein sequence ID" value="GGP17797.1"/>
    <property type="molecule type" value="Genomic_DNA"/>
</dbReference>
<dbReference type="Proteomes" id="UP000660745">
    <property type="component" value="Unassembled WGS sequence"/>
</dbReference>
<evidence type="ECO:0000256" key="2">
    <source>
        <dbReference type="SAM" id="Phobius"/>
    </source>
</evidence>
<dbReference type="AlphaFoldDB" id="A0A918EBP7"/>